<reference evidence="1" key="2">
    <citation type="submission" date="2023-04" db="EMBL/GenBank/DDBJ databases">
        <authorList>
            <person name="Bruccoleri R.E."/>
            <person name="Oakeley E.J."/>
            <person name="Faust A.-M."/>
            <person name="Dessus-Babus S."/>
            <person name="Altorfer M."/>
            <person name="Burckhardt D."/>
            <person name="Oertli M."/>
            <person name="Naumann U."/>
            <person name="Petersen F."/>
            <person name="Wong J."/>
        </authorList>
    </citation>
    <scope>NUCLEOTIDE SEQUENCE</scope>
    <source>
        <strain evidence="1">GSM-AAB239-AS_SAM_17_03QT</strain>
        <tissue evidence="1">Leaf</tissue>
    </source>
</reference>
<reference evidence="1" key="1">
    <citation type="journal article" date="2023" name="GigaByte">
        <title>Genome assembly of the bearded iris, Iris pallida Lam.</title>
        <authorList>
            <person name="Bruccoleri R.E."/>
            <person name="Oakeley E.J."/>
            <person name="Faust A.M.E."/>
            <person name="Altorfer M."/>
            <person name="Dessus-Babus S."/>
            <person name="Burckhardt D."/>
            <person name="Oertli M."/>
            <person name="Naumann U."/>
            <person name="Petersen F."/>
            <person name="Wong J."/>
        </authorList>
    </citation>
    <scope>NUCLEOTIDE SEQUENCE</scope>
    <source>
        <strain evidence="1">GSM-AAB239-AS_SAM_17_03QT</strain>
    </source>
</reference>
<gene>
    <name evidence="1" type="ORF">M6B38_239080</name>
</gene>
<protein>
    <submittedName>
        <fullName evidence="1">UPF0160 protein-like</fullName>
    </submittedName>
</protein>
<evidence type="ECO:0000313" key="2">
    <source>
        <dbReference type="Proteomes" id="UP001140949"/>
    </source>
</evidence>
<keyword evidence="2" id="KW-1185">Reference proteome</keyword>
<accession>A0AAX6DKX7</accession>
<dbReference type="AlphaFoldDB" id="A0AAX6DKX7"/>
<comment type="caution">
    <text evidence="1">The sequence shown here is derived from an EMBL/GenBank/DDBJ whole genome shotgun (WGS) entry which is preliminary data.</text>
</comment>
<dbReference type="EMBL" id="JANAVB010043619">
    <property type="protein sequence ID" value="KAJ6792375.1"/>
    <property type="molecule type" value="Genomic_DNA"/>
</dbReference>
<dbReference type="Proteomes" id="UP001140949">
    <property type="component" value="Unassembled WGS sequence"/>
</dbReference>
<sequence length="105" mass="12212">MSDMLKNFKAIKHSNLSNRDGSRDISSGSKMMMDIKGDIYKRKKIMEILSFWHLTSCQYFLEKNELQHPHLLVLNHVHVSSQIGIQEGLPTEQAQACLRYYQQTT</sequence>
<organism evidence="1 2">
    <name type="scientific">Iris pallida</name>
    <name type="common">Sweet iris</name>
    <dbReference type="NCBI Taxonomy" id="29817"/>
    <lineage>
        <taxon>Eukaryota</taxon>
        <taxon>Viridiplantae</taxon>
        <taxon>Streptophyta</taxon>
        <taxon>Embryophyta</taxon>
        <taxon>Tracheophyta</taxon>
        <taxon>Spermatophyta</taxon>
        <taxon>Magnoliopsida</taxon>
        <taxon>Liliopsida</taxon>
        <taxon>Asparagales</taxon>
        <taxon>Iridaceae</taxon>
        <taxon>Iridoideae</taxon>
        <taxon>Irideae</taxon>
        <taxon>Iris</taxon>
    </lineage>
</organism>
<proteinExistence type="predicted"/>
<name>A0AAX6DKX7_IRIPA</name>
<evidence type="ECO:0000313" key="1">
    <source>
        <dbReference type="EMBL" id="KAJ6792375.1"/>
    </source>
</evidence>